<keyword evidence="2" id="KW-0472">Membrane</keyword>
<feature type="transmembrane region" description="Helical" evidence="2">
    <location>
        <begin position="21"/>
        <end position="48"/>
    </location>
</feature>
<proteinExistence type="predicted"/>
<feature type="region of interest" description="Disordered" evidence="1">
    <location>
        <begin position="1"/>
        <end position="22"/>
    </location>
</feature>
<feature type="compositionally biased region" description="Basic and acidic residues" evidence="1">
    <location>
        <begin position="1"/>
        <end position="12"/>
    </location>
</feature>
<dbReference type="Proteomes" id="UP001501842">
    <property type="component" value="Unassembled WGS sequence"/>
</dbReference>
<keyword evidence="2" id="KW-1133">Transmembrane helix</keyword>
<gene>
    <name evidence="3" type="ORF">GCM10010439_16870</name>
</gene>
<protein>
    <recommendedName>
        <fullName evidence="5">DUF3592 domain-containing protein</fullName>
    </recommendedName>
</protein>
<sequence length="190" mass="20250">MRDGGRMRREKPMATGRKPADSGGLGGGLGLLIAGGLWLCLGLAPLWYGWPDIRLAFGLTGQPGTAVVEKCVTTGSGKQTRTDCRGWFTPNEPSLSPQYVQLPPESEEGEEFRAQMRRDGEWARPSDTAGRFATLALPAFGLLVLSPVPLVLVFLLGEERRPGKVFVRLTIAAAVAATVLCVAGMIGAEI</sequence>
<keyword evidence="2" id="KW-0812">Transmembrane</keyword>
<comment type="caution">
    <text evidence="3">The sequence shown here is derived from an EMBL/GenBank/DDBJ whole genome shotgun (WGS) entry which is preliminary data.</text>
</comment>
<reference evidence="3 4" key="1">
    <citation type="journal article" date="2019" name="Int. J. Syst. Evol. Microbiol.">
        <title>The Global Catalogue of Microorganisms (GCM) 10K type strain sequencing project: providing services to taxonomists for standard genome sequencing and annotation.</title>
        <authorList>
            <consortium name="The Broad Institute Genomics Platform"/>
            <consortium name="The Broad Institute Genome Sequencing Center for Infectious Disease"/>
            <person name="Wu L."/>
            <person name="Ma J."/>
        </authorList>
    </citation>
    <scope>NUCLEOTIDE SEQUENCE [LARGE SCALE GENOMIC DNA]</scope>
    <source>
        <strain evidence="3 4">JCM 8201</strain>
    </source>
</reference>
<organism evidence="3 4">
    <name type="scientific">Actinocorallia aurantiaca</name>
    <dbReference type="NCBI Taxonomy" id="46204"/>
    <lineage>
        <taxon>Bacteria</taxon>
        <taxon>Bacillati</taxon>
        <taxon>Actinomycetota</taxon>
        <taxon>Actinomycetes</taxon>
        <taxon>Streptosporangiales</taxon>
        <taxon>Thermomonosporaceae</taxon>
        <taxon>Actinocorallia</taxon>
    </lineage>
</organism>
<evidence type="ECO:0000256" key="1">
    <source>
        <dbReference type="SAM" id="MobiDB-lite"/>
    </source>
</evidence>
<evidence type="ECO:0000256" key="2">
    <source>
        <dbReference type="SAM" id="Phobius"/>
    </source>
</evidence>
<evidence type="ECO:0000313" key="4">
    <source>
        <dbReference type="Proteomes" id="UP001501842"/>
    </source>
</evidence>
<feature type="transmembrane region" description="Helical" evidence="2">
    <location>
        <begin position="169"/>
        <end position="188"/>
    </location>
</feature>
<evidence type="ECO:0008006" key="5">
    <source>
        <dbReference type="Google" id="ProtNLM"/>
    </source>
</evidence>
<dbReference type="EMBL" id="BAAATZ010000006">
    <property type="protein sequence ID" value="GAA2722925.1"/>
    <property type="molecule type" value="Genomic_DNA"/>
</dbReference>
<evidence type="ECO:0000313" key="3">
    <source>
        <dbReference type="EMBL" id="GAA2722925.1"/>
    </source>
</evidence>
<feature type="transmembrane region" description="Helical" evidence="2">
    <location>
        <begin position="135"/>
        <end position="157"/>
    </location>
</feature>
<keyword evidence="4" id="KW-1185">Reference proteome</keyword>
<accession>A0ABN3U1W9</accession>
<name>A0ABN3U1W9_9ACTN</name>